<dbReference type="EMBL" id="GBXM01076955">
    <property type="protein sequence ID" value="JAH31622.1"/>
    <property type="molecule type" value="Transcribed_RNA"/>
</dbReference>
<proteinExistence type="predicted"/>
<sequence>MSQTITRLFSEQQRRISGLFILFHAEADHQWGKTNYVTLSVQNCTLK</sequence>
<organism evidence="1">
    <name type="scientific">Anguilla anguilla</name>
    <name type="common">European freshwater eel</name>
    <name type="synonym">Muraena anguilla</name>
    <dbReference type="NCBI Taxonomy" id="7936"/>
    <lineage>
        <taxon>Eukaryota</taxon>
        <taxon>Metazoa</taxon>
        <taxon>Chordata</taxon>
        <taxon>Craniata</taxon>
        <taxon>Vertebrata</taxon>
        <taxon>Euteleostomi</taxon>
        <taxon>Actinopterygii</taxon>
        <taxon>Neopterygii</taxon>
        <taxon>Teleostei</taxon>
        <taxon>Anguilliformes</taxon>
        <taxon>Anguillidae</taxon>
        <taxon>Anguilla</taxon>
    </lineage>
</organism>
<accession>A0A0E9RS11</accession>
<reference evidence="1" key="1">
    <citation type="submission" date="2014-11" db="EMBL/GenBank/DDBJ databases">
        <authorList>
            <person name="Amaro Gonzalez C."/>
        </authorList>
    </citation>
    <scope>NUCLEOTIDE SEQUENCE</scope>
</reference>
<dbReference type="AlphaFoldDB" id="A0A0E9RS11"/>
<name>A0A0E9RS11_ANGAN</name>
<evidence type="ECO:0000313" key="1">
    <source>
        <dbReference type="EMBL" id="JAH31622.1"/>
    </source>
</evidence>
<protein>
    <submittedName>
        <fullName evidence="1">Uncharacterized protein</fullName>
    </submittedName>
</protein>
<reference evidence="1" key="2">
    <citation type="journal article" date="2015" name="Fish Shellfish Immunol.">
        <title>Early steps in the European eel (Anguilla anguilla)-Vibrio vulnificus interaction in the gills: Role of the RtxA13 toxin.</title>
        <authorList>
            <person name="Callol A."/>
            <person name="Pajuelo D."/>
            <person name="Ebbesson L."/>
            <person name="Teles M."/>
            <person name="MacKenzie S."/>
            <person name="Amaro C."/>
        </authorList>
    </citation>
    <scope>NUCLEOTIDE SEQUENCE</scope>
</reference>